<evidence type="ECO:0000256" key="1">
    <source>
        <dbReference type="ARBA" id="ARBA00022801"/>
    </source>
</evidence>
<keyword evidence="2" id="KW-0812">Transmembrane</keyword>
<protein>
    <submittedName>
        <fullName evidence="4">SpoIIE family protein phosphatase</fullName>
    </submittedName>
</protein>
<keyword evidence="5" id="KW-1185">Reference proteome</keyword>
<dbReference type="CDD" id="cd16936">
    <property type="entry name" value="HATPase_RsbW-like"/>
    <property type="match status" value="1"/>
</dbReference>
<accession>A0ABV8HKH6</accession>
<name>A0ABV8HKH6_9ACTN</name>
<proteinExistence type="predicted"/>
<dbReference type="SUPFAM" id="SSF81606">
    <property type="entry name" value="PP2C-like"/>
    <property type="match status" value="1"/>
</dbReference>
<dbReference type="SUPFAM" id="SSF55874">
    <property type="entry name" value="ATPase domain of HSP90 chaperone/DNA topoisomerase II/histidine kinase"/>
    <property type="match status" value="1"/>
</dbReference>
<dbReference type="SMART" id="SM00331">
    <property type="entry name" value="PP2C_SIG"/>
    <property type="match status" value="1"/>
</dbReference>
<dbReference type="InterPro" id="IPR001932">
    <property type="entry name" value="PPM-type_phosphatase-like_dom"/>
</dbReference>
<feature type="transmembrane region" description="Helical" evidence="2">
    <location>
        <begin position="78"/>
        <end position="98"/>
    </location>
</feature>
<evidence type="ECO:0000313" key="4">
    <source>
        <dbReference type="EMBL" id="MFC4030764.1"/>
    </source>
</evidence>
<sequence length="471" mass="51279">MSLSPLLRRAWPLLLLVGTGLAVGLINPGVHYDMLVIAAPVLAASLYDVRTTAVVGVLTVVTFMLLRLQLNEDTNATWWIKLALVIVVCLLSAILSHVRTKEEEVRRVRNTAMRLQQRLLPRFFPDSSAVGIGHRYLPSDSPAGVGGDWFDMIPLSGARIALVMGDVVGHGPEAVATMGRLRTAVITLANLDLDPDELLARVDDLVQRMSHDRAQAELVASCLYLVYDPISRRCDFASAGHTPPIFVMPDGRVSVQAQSGNPPLGFGDVPFELTGLDLPEGSLITLYTDGLLGLRHREVDEAMRELAAAIGPGSGPLQEICDRVLRRLPASREDDIALLLARTKVLDPGKVRTWEFPAAVEEVPAARAAVTGQLTEWGLDEHSFALEMVVCELITNAVRHAEGPVGLRLIRDDSLICEVSDASNTSPHPRRADPLDEGGRGLYLVGQLMDRWGTRYTHTGKTIWAAKYLGA</sequence>
<dbReference type="Pfam" id="PF13581">
    <property type="entry name" value="HATPase_c_2"/>
    <property type="match status" value="1"/>
</dbReference>
<keyword evidence="1" id="KW-0378">Hydrolase</keyword>
<dbReference type="PANTHER" id="PTHR43156">
    <property type="entry name" value="STAGE II SPORULATION PROTEIN E-RELATED"/>
    <property type="match status" value="1"/>
</dbReference>
<keyword evidence="2" id="KW-1133">Transmembrane helix</keyword>
<dbReference type="EMBL" id="JBHSBB010000005">
    <property type="protein sequence ID" value="MFC4030764.1"/>
    <property type="molecule type" value="Genomic_DNA"/>
</dbReference>
<feature type="transmembrane region" description="Helical" evidence="2">
    <location>
        <begin position="46"/>
        <end position="66"/>
    </location>
</feature>
<gene>
    <name evidence="4" type="ORF">ACFO3J_04695</name>
</gene>
<keyword evidence="2" id="KW-0472">Membrane</keyword>
<dbReference type="Proteomes" id="UP001595765">
    <property type="component" value="Unassembled WGS sequence"/>
</dbReference>
<dbReference type="InterPro" id="IPR036890">
    <property type="entry name" value="HATPase_C_sf"/>
</dbReference>
<dbReference type="PANTHER" id="PTHR43156:SF2">
    <property type="entry name" value="STAGE II SPORULATION PROTEIN E"/>
    <property type="match status" value="1"/>
</dbReference>
<dbReference type="InterPro" id="IPR003594">
    <property type="entry name" value="HATPase_dom"/>
</dbReference>
<feature type="domain" description="PPM-type phosphatase" evidence="3">
    <location>
        <begin position="127"/>
        <end position="343"/>
    </location>
</feature>
<dbReference type="Gene3D" id="3.30.565.10">
    <property type="entry name" value="Histidine kinase-like ATPase, C-terminal domain"/>
    <property type="match status" value="1"/>
</dbReference>
<evidence type="ECO:0000313" key="5">
    <source>
        <dbReference type="Proteomes" id="UP001595765"/>
    </source>
</evidence>
<dbReference type="Pfam" id="PF07228">
    <property type="entry name" value="SpoIIE"/>
    <property type="match status" value="1"/>
</dbReference>
<dbReference type="RefSeq" id="WP_386426370.1">
    <property type="nucleotide sequence ID" value="NZ_JBHSBB010000005.1"/>
</dbReference>
<evidence type="ECO:0000259" key="3">
    <source>
        <dbReference type="SMART" id="SM00331"/>
    </source>
</evidence>
<evidence type="ECO:0000256" key="2">
    <source>
        <dbReference type="SAM" id="Phobius"/>
    </source>
</evidence>
<dbReference type="InterPro" id="IPR052016">
    <property type="entry name" value="Bact_Sigma-Reg"/>
</dbReference>
<organism evidence="4 5">
    <name type="scientific">Streptomyces polygonati</name>
    <dbReference type="NCBI Taxonomy" id="1617087"/>
    <lineage>
        <taxon>Bacteria</taxon>
        <taxon>Bacillati</taxon>
        <taxon>Actinomycetota</taxon>
        <taxon>Actinomycetes</taxon>
        <taxon>Kitasatosporales</taxon>
        <taxon>Streptomycetaceae</taxon>
        <taxon>Streptomyces</taxon>
    </lineage>
</organism>
<reference evidence="5" key="1">
    <citation type="journal article" date="2019" name="Int. J. Syst. Evol. Microbiol.">
        <title>The Global Catalogue of Microorganisms (GCM) 10K type strain sequencing project: providing services to taxonomists for standard genome sequencing and annotation.</title>
        <authorList>
            <consortium name="The Broad Institute Genomics Platform"/>
            <consortium name="The Broad Institute Genome Sequencing Center for Infectious Disease"/>
            <person name="Wu L."/>
            <person name="Ma J."/>
        </authorList>
    </citation>
    <scope>NUCLEOTIDE SEQUENCE [LARGE SCALE GENOMIC DNA]</scope>
    <source>
        <strain evidence="5">CGMCC 4.7237</strain>
    </source>
</reference>
<dbReference type="Gene3D" id="3.60.40.10">
    <property type="entry name" value="PPM-type phosphatase domain"/>
    <property type="match status" value="1"/>
</dbReference>
<comment type="caution">
    <text evidence="4">The sequence shown here is derived from an EMBL/GenBank/DDBJ whole genome shotgun (WGS) entry which is preliminary data.</text>
</comment>
<dbReference type="InterPro" id="IPR036457">
    <property type="entry name" value="PPM-type-like_dom_sf"/>
</dbReference>